<keyword evidence="3" id="KW-1185">Reference proteome</keyword>
<protein>
    <submittedName>
        <fullName evidence="2">Uncharacterized protein</fullName>
    </submittedName>
</protein>
<evidence type="ECO:0000313" key="3">
    <source>
        <dbReference type="Proteomes" id="UP000824469"/>
    </source>
</evidence>
<reference evidence="2 3" key="1">
    <citation type="journal article" date="2021" name="Nat. Plants">
        <title>The Taxus genome provides insights into paclitaxel biosynthesis.</title>
        <authorList>
            <person name="Xiong X."/>
            <person name="Gou J."/>
            <person name="Liao Q."/>
            <person name="Li Y."/>
            <person name="Zhou Q."/>
            <person name="Bi G."/>
            <person name="Li C."/>
            <person name="Du R."/>
            <person name="Wang X."/>
            <person name="Sun T."/>
            <person name="Guo L."/>
            <person name="Liang H."/>
            <person name="Lu P."/>
            <person name="Wu Y."/>
            <person name="Zhang Z."/>
            <person name="Ro D.K."/>
            <person name="Shang Y."/>
            <person name="Huang S."/>
            <person name="Yan J."/>
        </authorList>
    </citation>
    <scope>NUCLEOTIDE SEQUENCE [LARGE SCALE GENOMIC DNA]</scope>
    <source>
        <strain evidence="2">Ta-2019</strain>
    </source>
</reference>
<dbReference type="AlphaFoldDB" id="A0AA38LMY7"/>
<feature type="non-terminal residue" evidence="2">
    <location>
        <position position="1"/>
    </location>
</feature>
<proteinExistence type="predicted"/>
<feature type="region of interest" description="Disordered" evidence="1">
    <location>
        <begin position="30"/>
        <end position="57"/>
    </location>
</feature>
<dbReference type="EMBL" id="JAHRHJ020000001">
    <property type="protein sequence ID" value="KAH9329586.1"/>
    <property type="molecule type" value="Genomic_DNA"/>
</dbReference>
<evidence type="ECO:0000256" key="1">
    <source>
        <dbReference type="SAM" id="MobiDB-lite"/>
    </source>
</evidence>
<feature type="non-terminal residue" evidence="2">
    <location>
        <position position="57"/>
    </location>
</feature>
<gene>
    <name evidence="2" type="ORF">KI387_001694</name>
</gene>
<name>A0AA38LMY7_TAXCH</name>
<organism evidence="2 3">
    <name type="scientific">Taxus chinensis</name>
    <name type="common">Chinese yew</name>
    <name type="synonym">Taxus wallichiana var. chinensis</name>
    <dbReference type="NCBI Taxonomy" id="29808"/>
    <lineage>
        <taxon>Eukaryota</taxon>
        <taxon>Viridiplantae</taxon>
        <taxon>Streptophyta</taxon>
        <taxon>Embryophyta</taxon>
        <taxon>Tracheophyta</taxon>
        <taxon>Spermatophyta</taxon>
        <taxon>Pinopsida</taxon>
        <taxon>Pinidae</taxon>
        <taxon>Conifers II</taxon>
        <taxon>Cupressales</taxon>
        <taxon>Taxaceae</taxon>
        <taxon>Taxus</taxon>
    </lineage>
</organism>
<evidence type="ECO:0000313" key="2">
    <source>
        <dbReference type="EMBL" id="KAH9329586.1"/>
    </source>
</evidence>
<comment type="caution">
    <text evidence="2">The sequence shown here is derived from an EMBL/GenBank/DDBJ whole genome shotgun (WGS) entry which is preliminary data.</text>
</comment>
<sequence>PRNELDIQAKKQCIQVIRDINGHIDHVRWVDETAPPTKTRNDEKTEEKEENNPIQLL</sequence>
<feature type="compositionally biased region" description="Basic and acidic residues" evidence="1">
    <location>
        <begin position="39"/>
        <end position="51"/>
    </location>
</feature>
<dbReference type="Proteomes" id="UP000824469">
    <property type="component" value="Unassembled WGS sequence"/>
</dbReference>
<accession>A0AA38LMY7</accession>